<dbReference type="Pfam" id="PF01746">
    <property type="entry name" value="tRNA_m1G_MT"/>
    <property type="match status" value="1"/>
</dbReference>
<proteinExistence type="inferred from homology"/>
<evidence type="ECO:0000256" key="5">
    <source>
        <dbReference type="ARBA" id="ARBA00012807"/>
    </source>
</evidence>
<keyword evidence="9 15" id="KW-0808">Transferase</keyword>
<comment type="subunit">
    <text evidence="4 15 17">Homodimer.</text>
</comment>
<keyword evidence="21" id="KW-1185">Reference proteome</keyword>
<evidence type="ECO:0000256" key="16">
    <source>
        <dbReference type="PIRSR" id="PIRSR000386-1"/>
    </source>
</evidence>
<evidence type="ECO:0000256" key="3">
    <source>
        <dbReference type="ARBA" id="ARBA00007630"/>
    </source>
</evidence>
<dbReference type="EMBL" id="JACONZ010000002">
    <property type="protein sequence ID" value="MBC5581243.1"/>
    <property type="molecule type" value="Genomic_DNA"/>
</dbReference>
<protein>
    <recommendedName>
        <fullName evidence="6 15">tRNA (guanine-N(1)-)-methyltransferase</fullName>
        <ecNumber evidence="5 15">2.1.1.228</ecNumber>
    </recommendedName>
    <alternativeName>
        <fullName evidence="12 15">M1G-methyltransferase</fullName>
    </alternativeName>
    <alternativeName>
        <fullName evidence="13 15">tRNA [GM37] methyltransferase</fullName>
    </alternativeName>
</protein>
<comment type="subcellular location">
    <subcellularLocation>
        <location evidence="2 15 17">Cytoplasm</location>
    </subcellularLocation>
</comment>
<dbReference type="AlphaFoldDB" id="A0A923L1G5"/>
<evidence type="ECO:0000256" key="17">
    <source>
        <dbReference type="RuleBase" id="RU003464"/>
    </source>
</evidence>
<evidence type="ECO:0000256" key="1">
    <source>
        <dbReference type="ARBA" id="ARBA00002634"/>
    </source>
</evidence>
<evidence type="ECO:0000313" key="21">
    <source>
        <dbReference type="Proteomes" id="UP000659630"/>
    </source>
</evidence>
<keyword evidence="7 15" id="KW-0963">Cytoplasm</keyword>
<dbReference type="RefSeq" id="WP_186887605.1">
    <property type="nucleotide sequence ID" value="NZ_JACONZ010000002.1"/>
</dbReference>
<evidence type="ECO:0000256" key="2">
    <source>
        <dbReference type="ARBA" id="ARBA00004496"/>
    </source>
</evidence>
<dbReference type="PIRSF" id="PIRSF000386">
    <property type="entry name" value="tRNA_mtase"/>
    <property type="match status" value="1"/>
</dbReference>
<keyword evidence="10 15" id="KW-0949">S-adenosyl-L-methionine</keyword>
<accession>A0A923L1G5</accession>
<gene>
    <name evidence="15 20" type="primary">trmD</name>
    <name evidence="20" type="ORF">H8S23_06955</name>
</gene>
<evidence type="ECO:0000256" key="7">
    <source>
        <dbReference type="ARBA" id="ARBA00022490"/>
    </source>
</evidence>
<comment type="catalytic activity">
    <reaction evidence="14 15 17">
        <text>guanosine(37) in tRNA + S-adenosyl-L-methionine = N(1)-methylguanosine(37) in tRNA + S-adenosyl-L-homocysteine + H(+)</text>
        <dbReference type="Rhea" id="RHEA:36899"/>
        <dbReference type="Rhea" id="RHEA-COMP:10145"/>
        <dbReference type="Rhea" id="RHEA-COMP:10147"/>
        <dbReference type="ChEBI" id="CHEBI:15378"/>
        <dbReference type="ChEBI" id="CHEBI:57856"/>
        <dbReference type="ChEBI" id="CHEBI:59789"/>
        <dbReference type="ChEBI" id="CHEBI:73542"/>
        <dbReference type="ChEBI" id="CHEBI:74269"/>
        <dbReference type="EC" id="2.1.1.228"/>
    </reaction>
</comment>
<dbReference type="InterPro" id="IPR016009">
    <property type="entry name" value="tRNA_MeTrfase_TRMD/TRM10"/>
</dbReference>
<keyword evidence="11 15" id="KW-0819">tRNA processing</keyword>
<dbReference type="NCBIfam" id="TIGR00088">
    <property type="entry name" value="trmD"/>
    <property type="match status" value="1"/>
</dbReference>
<evidence type="ECO:0000256" key="4">
    <source>
        <dbReference type="ARBA" id="ARBA00011738"/>
    </source>
</evidence>
<dbReference type="HAMAP" id="MF_00605">
    <property type="entry name" value="TrmD"/>
    <property type="match status" value="1"/>
</dbReference>
<dbReference type="PANTHER" id="PTHR46417">
    <property type="entry name" value="TRNA (GUANINE-N(1)-)-METHYLTRANSFERASE"/>
    <property type="match status" value="1"/>
</dbReference>
<dbReference type="EC" id="2.1.1.228" evidence="5 15"/>
<sequence>MRIDIATLFPEMCEAVLSESIIGRARRRGSIEMHCHNIRDYTLDKQKRVDDYPYSGGHGMILQAEPIYLCCRAIEAQQEAKPHVIFLTAGGRTFTQQRARELAQLPSLTLVCGHYEGIDERVVEELADEEISLGDFVITGGELAALTVADSVARLCDGVLSCPEGYEDESFYSGLLEYPQYTRPEVWHGRRVPPVLLSGHAKKIAEWKQEQSLQRTLARRPDLLERRRQPDAPPCPRAPAEEKNDSD</sequence>
<feature type="region of interest" description="Disordered" evidence="18">
    <location>
        <begin position="218"/>
        <end position="247"/>
    </location>
</feature>
<evidence type="ECO:0000256" key="14">
    <source>
        <dbReference type="ARBA" id="ARBA00047783"/>
    </source>
</evidence>
<dbReference type="Gene3D" id="1.10.1270.20">
    <property type="entry name" value="tRNA(m1g37)methyltransferase, domain 2"/>
    <property type="match status" value="1"/>
</dbReference>
<dbReference type="CDD" id="cd18080">
    <property type="entry name" value="TrmD-like"/>
    <property type="match status" value="1"/>
</dbReference>
<dbReference type="Proteomes" id="UP000659630">
    <property type="component" value="Unassembled WGS sequence"/>
</dbReference>
<dbReference type="GO" id="GO:0052906">
    <property type="term" value="F:tRNA (guanine(37)-N1)-methyltransferase activity"/>
    <property type="evidence" value="ECO:0007669"/>
    <property type="project" value="UniProtKB-UniRule"/>
</dbReference>
<evidence type="ECO:0000259" key="19">
    <source>
        <dbReference type="Pfam" id="PF01746"/>
    </source>
</evidence>
<dbReference type="Gene3D" id="3.40.1280.10">
    <property type="match status" value="1"/>
</dbReference>
<dbReference type="InterPro" id="IPR002649">
    <property type="entry name" value="tRNA_m1G_MeTrfase_TrmD"/>
</dbReference>
<comment type="caution">
    <text evidence="20">The sequence shown here is derived from an EMBL/GenBank/DDBJ whole genome shotgun (WGS) entry which is preliminary data.</text>
</comment>
<dbReference type="FunFam" id="3.40.1280.10:FF:000001">
    <property type="entry name" value="tRNA (guanine-N(1)-)-methyltransferase"/>
    <property type="match status" value="1"/>
</dbReference>
<dbReference type="NCBIfam" id="NF000648">
    <property type="entry name" value="PRK00026.1"/>
    <property type="match status" value="1"/>
</dbReference>
<dbReference type="SUPFAM" id="SSF75217">
    <property type="entry name" value="alpha/beta knot"/>
    <property type="match status" value="1"/>
</dbReference>
<evidence type="ECO:0000256" key="6">
    <source>
        <dbReference type="ARBA" id="ARBA00014679"/>
    </source>
</evidence>
<evidence type="ECO:0000256" key="15">
    <source>
        <dbReference type="HAMAP-Rule" id="MF_00605"/>
    </source>
</evidence>
<reference evidence="20" key="1">
    <citation type="submission" date="2020-08" db="EMBL/GenBank/DDBJ databases">
        <title>Genome public.</title>
        <authorList>
            <person name="Liu C."/>
            <person name="Sun Q."/>
        </authorList>
    </citation>
    <scope>NUCLEOTIDE SEQUENCE</scope>
    <source>
        <strain evidence="20">BX8</strain>
    </source>
</reference>
<evidence type="ECO:0000256" key="9">
    <source>
        <dbReference type="ARBA" id="ARBA00022679"/>
    </source>
</evidence>
<evidence type="ECO:0000256" key="18">
    <source>
        <dbReference type="SAM" id="MobiDB-lite"/>
    </source>
</evidence>
<dbReference type="InterPro" id="IPR029026">
    <property type="entry name" value="tRNA_m1G_MTases_N"/>
</dbReference>
<feature type="compositionally biased region" description="Basic and acidic residues" evidence="18">
    <location>
        <begin position="219"/>
        <end position="230"/>
    </location>
</feature>
<evidence type="ECO:0000256" key="13">
    <source>
        <dbReference type="ARBA" id="ARBA00033392"/>
    </source>
</evidence>
<evidence type="ECO:0000256" key="11">
    <source>
        <dbReference type="ARBA" id="ARBA00022694"/>
    </source>
</evidence>
<dbReference type="PANTHER" id="PTHR46417:SF1">
    <property type="entry name" value="TRNA (GUANINE-N(1)-)-METHYLTRANSFERASE"/>
    <property type="match status" value="1"/>
</dbReference>
<evidence type="ECO:0000256" key="10">
    <source>
        <dbReference type="ARBA" id="ARBA00022691"/>
    </source>
</evidence>
<evidence type="ECO:0000256" key="8">
    <source>
        <dbReference type="ARBA" id="ARBA00022603"/>
    </source>
</evidence>
<dbReference type="GO" id="GO:0005829">
    <property type="term" value="C:cytosol"/>
    <property type="evidence" value="ECO:0007669"/>
    <property type="project" value="TreeGrafter"/>
</dbReference>
<comment type="similarity">
    <text evidence="3 15 17">Belongs to the RNA methyltransferase TrmD family.</text>
</comment>
<comment type="function">
    <text evidence="1 15 17">Specifically methylates guanosine-37 in various tRNAs.</text>
</comment>
<organism evidence="20 21">
    <name type="scientific">Anaerofilum hominis</name>
    <dbReference type="NCBI Taxonomy" id="2763016"/>
    <lineage>
        <taxon>Bacteria</taxon>
        <taxon>Bacillati</taxon>
        <taxon>Bacillota</taxon>
        <taxon>Clostridia</taxon>
        <taxon>Eubacteriales</taxon>
        <taxon>Oscillospiraceae</taxon>
        <taxon>Anaerofilum</taxon>
    </lineage>
</organism>
<dbReference type="InterPro" id="IPR023148">
    <property type="entry name" value="tRNA_m1G_MeTrfase_C_sf"/>
</dbReference>
<feature type="domain" description="tRNA methyltransferase TRMD/TRM10-type" evidence="19">
    <location>
        <begin position="1"/>
        <end position="225"/>
    </location>
</feature>
<dbReference type="InterPro" id="IPR029028">
    <property type="entry name" value="Alpha/beta_knot_MTases"/>
</dbReference>
<dbReference type="GO" id="GO:0002939">
    <property type="term" value="P:tRNA N1-guanine methylation"/>
    <property type="evidence" value="ECO:0007669"/>
    <property type="project" value="TreeGrafter"/>
</dbReference>
<name>A0A923L1G5_9FIRM</name>
<evidence type="ECO:0000256" key="12">
    <source>
        <dbReference type="ARBA" id="ARBA00029736"/>
    </source>
</evidence>
<keyword evidence="8 15" id="KW-0489">Methyltransferase</keyword>
<evidence type="ECO:0000313" key="20">
    <source>
        <dbReference type="EMBL" id="MBC5581243.1"/>
    </source>
</evidence>
<feature type="binding site" evidence="15 16">
    <location>
        <position position="113"/>
    </location>
    <ligand>
        <name>S-adenosyl-L-methionine</name>
        <dbReference type="ChEBI" id="CHEBI:59789"/>
    </ligand>
</feature>
<feature type="binding site" evidence="15 16">
    <location>
        <begin position="133"/>
        <end position="138"/>
    </location>
    <ligand>
        <name>S-adenosyl-L-methionine</name>
        <dbReference type="ChEBI" id="CHEBI:59789"/>
    </ligand>
</feature>